<sequence length="264" mass="28079">MGEVYGEQVRPRRRWGRRLLITFIVLLLLVLGAAFVADRVGRSYAERMISDKVAEQVTNQKATSEKPAVTIEGFPFITQVARGRYDEIKIELANFSGPAGNNRTIKMKLLDVRAKDVVAPLETIRSGTGDIVAGTVTGVGLVDYAQLVTLVGQPGVKLAAKDGKLTGSAPVQVLGQTVNVTGTAQITVKSGNVVQVRFSNVSAEGLPDNPIVKGLINSYVNKLAFDLRVPALPLKLTVQNVEATDEGLRVTAGAADVSLNSSGL</sequence>
<proteinExistence type="predicted"/>
<dbReference type="InterPro" id="IPR021373">
    <property type="entry name" value="DUF2993"/>
</dbReference>
<dbReference type="Pfam" id="PF11209">
    <property type="entry name" value="LmeA"/>
    <property type="match status" value="1"/>
</dbReference>
<evidence type="ECO:0000256" key="1">
    <source>
        <dbReference type="SAM" id="Phobius"/>
    </source>
</evidence>
<gene>
    <name evidence="2" type="ORF">Ate02nite_68960</name>
</gene>
<keyword evidence="3" id="KW-1185">Reference proteome</keyword>
<reference evidence="2" key="1">
    <citation type="submission" date="2021-01" db="EMBL/GenBank/DDBJ databases">
        <title>Whole genome shotgun sequence of Actinoplanes tereljensis NBRC 105297.</title>
        <authorList>
            <person name="Komaki H."/>
            <person name="Tamura T."/>
        </authorList>
    </citation>
    <scope>NUCLEOTIDE SEQUENCE</scope>
    <source>
        <strain evidence="2">NBRC 105297</strain>
    </source>
</reference>
<evidence type="ECO:0000313" key="2">
    <source>
        <dbReference type="EMBL" id="GIF24166.1"/>
    </source>
</evidence>
<comment type="caution">
    <text evidence="2">The sequence shown here is derived from an EMBL/GenBank/DDBJ whole genome shotgun (WGS) entry which is preliminary data.</text>
</comment>
<protein>
    <recommendedName>
        <fullName evidence="4">DUF2993 domain-containing protein</fullName>
    </recommendedName>
</protein>
<dbReference type="AlphaFoldDB" id="A0A919NS50"/>
<dbReference type="RefSeq" id="WP_239147925.1">
    <property type="nucleotide sequence ID" value="NZ_BOMY01000043.1"/>
</dbReference>
<dbReference type="EMBL" id="BOMY01000043">
    <property type="protein sequence ID" value="GIF24166.1"/>
    <property type="molecule type" value="Genomic_DNA"/>
</dbReference>
<evidence type="ECO:0000313" key="3">
    <source>
        <dbReference type="Proteomes" id="UP000623608"/>
    </source>
</evidence>
<evidence type="ECO:0008006" key="4">
    <source>
        <dbReference type="Google" id="ProtNLM"/>
    </source>
</evidence>
<keyword evidence="1" id="KW-1133">Transmembrane helix</keyword>
<dbReference type="Proteomes" id="UP000623608">
    <property type="component" value="Unassembled WGS sequence"/>
</dbReference>
<feature type="transmembrane region" description="Helical" evidence="1">
    <location>
        <begin position="19"/>
        <end position="37"/>
    </location>
</feature>
<name>A0A919NS50_9ACTN</name>
<organism evidence="2 3">
    <name type="scientific">Paractinoplanes tereljensis</name>
    <dbReference type="NCBI Taxonomy" id="571912"/>
    <lineage>
        <taxon>Bacteria</taxon>
        <taxon>Bacillati</taxon>
        <taxon>Actinomycetota</taxon>
        <taxon>Actinomycetes</taxon>
        <taxon>Micromonosporales</taxon>
        <taxon>Micromonosporaceae</taxon>
        <taxon>Paractinoplanes</taxon>
    </lineage>
</organism>
<keyword evidence="1" id="KW-0812">Transmembrane</keyword>
<accession>A0A919NS50</accession>
<keyword evidence="1" id="KW-0472">Membrane</keyword>